<gene>
    <name evidence="2" type="ordered locus">RPA3036</name>
</gene>
<name>Q6N5E3_RHOPA</name>
<accession>Q6N5E3</accession>
<dbReference type="EMBL" id="BX572602">
    <property type="protein sequence ID" value="CAE28477.1"/>
    <property type="molecule type" value="Genomic_DNA"/>
</dbReference>
<evidence type="ECO:0000313" key="2">
    <source>
        <dbReference type="EMBL" id="CAE28477.1"/>
    </source>
</evidence>
<reference evidence="2" key="1">
    <citation type="journal article" date="2004" name="Nat. Biotechnol.">
        <title>Complete genome sequence of the metabolically versatile photosynthetic bacterium Rhodopseudomonas palustris.</title>
        <authorList>
            <person name="Larimer F.W."/>
            <person name="Chain P."/>
            <person name="Hauser L."/>
            <person name="Lamerdin J."/>
            <person name="Malfatti S."/>
            <person name="Do L."/>
            <person name="Land M.L."/>
            <person name="Pelletier D.A."/>
            <person name="Beatty J.T."/>
            <person name="Lang A.S."/>
            <person name="Tabita F.R."/>
            <person name="Gibson J.L."/>
            <person name="Hanson T.E."/>
            <person name="Bobst C."/>
            <person name="Torres J.L."/>
            <person name="Peres C."/>
            <person name="Harrison F.H."/>
            <person name="Gibson J."/>
            <person name="Harwood C.S."/>
        </authorList>
    </citation>
    <scope>NUCLEOTIDE SEQUENCE [LARGE SCALE GENOMIC DNA]</scope>
    <source>
        <strain evidence="2">CGA009</strain>
    </source>
</reference>
<sequence>MTAAWAQSEPTEIPMLFSELFRRPRSDETIRGWDETIRLCACSGLETQRGYQLLNDSGGTAGDWQETSDADLEPFPCSRFDS</sequence>
<feature type="region of interest" description="Disordered" evidence="1">
    <location>
        <begin position="56"/>
        <end position="82"/>
    </location>
</feature>
<organism evidence="2">
    <name type="scientific">Rhodopseudomonas palustris (strain ATCC BAA-98 / CGA009)</name>
    <dbReference type="NCBI Taxonomy" id="258594"/>
    <lineage>
        <taxon>Bacteria</taxon>
        <taxon>Pseudomonadati</taxon>
        <taxon>Pseudomonadota</taxon>
        <taxon>Alphaproteobacteria</taxon>
        <taxon>Hyphomicrobiales</taxon>
        <taxon>Nitrobacteraceae</taxon>
        <taxon>Rhodopseudomonas</taxon>
    </lineage>
</organism>
<proteinExistence type="predicted"/>
<dbReference type="AlphaFoldDB" id="Q6N5E3"/>
<dbReference type="HOGENOM" id="CLU_2556064_0_0_5"/>
<evidence type="ECO:0000256" key="1">
    <source>
        <dbReference type="SAM" id="MobiDB-lite"/>
    </source>
</evidence>
<protein>
    <submittedName>
        <fullName evidence="2">Uncharacterized protein</fullName>
    </submittedName>
</protein>